<proteinExistence type="predicted"/>
<reference evidence="2" key="1">
    <citation type="submission" date="2015-08" db="EMBL/GenBank/DDBJ databases">
        <title>Genome sequence of the strict anaerobe Clostridium homopropionicum LuHBu1 (DSM 5847T).</title>
        <authorList>
            <person name="Poehlein A."/>
            <person name="Beck M."/>
            <person name="Schiel-Bengelsdorf B."/>
            <person name="Bengelsdorf F.R."/>
            <person name="Daniel R."/>
            <person name="Duerre P."/>
        </authorList>
    </citation>
    <scope>NUCLEOTIDE SEQUENCE [LARGE SCALE GENOMIC DNA]</scope>
    <source>
        <strain evidence="2">DSM 5847</strain>
    </source>
</reference>
<organism evidence="1 2">
    <name type="scientific">Clostridium homopropionicum DSM 5847</name>
    <dbReference type="NCBI Taxonomy" id="1121318"/>
    <lineage>
        <taxon>Bacteria</taxon>
        <taxon>Bacillati</taxon>
        <taxon>Bacillota</taxon>
        <taxon>Clostridia</taxon>
        <taxon>Eubacteriales</taxon>
        <taxon>Clostridiaceae</taxon>
        <taxon>Clostridium</taxon>
    </lineage>
</organism>
<protein>
    <submittedName>
        <fullName evidence="1">Uncharacterized protein</fullName>
    </submittedName>
</protein>
<keyword evidence="2" id="KW-1185">Reference proteome</keyword>
<name>A0A0L6ZAK8_9CLOT</name>
<gene>
    <name evidence="1" type="ORF">CLHOM_15760</name>
</gene>
<accession>A0A0L6ZAK8</accession>
<evidence type="ECO:0000313" key="2">
    <source>
        <dbReference type="Proteomes" id="UP000037043"/>
    </source>
</evidence>
<evidence type="ECO:0000313" key="1">
    <source>
        <dbReference type="EMBL" id="KOA20011.1"/>
    </source>
</evidence>
<dbReference type="PATRIC" id="fig|1121318.3.peg.1585"/>
<dbReference type="AlphaFoldDB" id="A0A0L6ZAK8"/>
<dbReference type="Proteomes" id="UP000037043">
    <property type="component" value="Unassembled WGS sequence"/>
</dbReference>
<comment type="caution">
    <text evidence="1">The sequence shown here is derived from an EMBL/GenBank/DDBJ whole genome shotgun (WGS) entry which is preliminary data.</text>
</comment>
<sequence length="107" mass="11496">MFLSMSILCSFSINSLAQTTNEDIGDTITVGNITAHKIDPSQLPAGIQPLKVDSIKEFEKILADADKMVKENNAKVSKIKEDRLSKNSIESNASNNTISALTASNGI</sequence>
<dbReference type="EMBL" id="LHUR01000021">
    <property type="protein sequence ID" value="KOA20011.1"/>
    <property type="molecule type" value="Genomic_DNA"/>
</dbReference>